<evidence type="ECO:0000313" key="4">
    <source>
        <dbReference type="EMBL" id="RTI14470.1"/>
    </source>
</evidence>
<evidence type="ECO:0000256" key="1">
    <source>
        <dbReference type="SAM" id="Coils"/>
    </source>
</evidence>
<keyword evidence="2" id="KW-0732">Signal</keyword>
<dbReference type="RefSeq" id="WP_126206925.1">
    <property type="nucleotide sequence ID" value="NZ_PEMF01000379.1"/>
</dbReference>
<protein>
    <submittedName>
        <fullName evidence="4">S-layer protein</fullName>
    </submittedName>
</protein>
<feature type="coiled-coil region" evidence="1">
    <location>
        <begin position="265"/>
        <end position="292"/>
    </location>
</feature>
<feature type="signal peptide" evidence="2">
    <location>
        <begin position="1"/>
        <end position="23"/>
    </location>
</feature>
<feature type="chain" id="PRO_5019502568" evidence="2">
    <location>
        <begin position="24"/>
        <end position="951"/>
    </location>
</feature>
<dbReference type="AlphaFoldDB" id="A0A430UYB9"/>
<proteinExistence type="predicted"/>
<dbReference type="InterPro" id="IPR048736">
    <property type="entry name" value="SlpA_C"/>
</dbReference>
<dbReference type="PROSITE" id="PS51272">
    <property type="entry name" value="SLH"/>
    <property type="match status" value="1"/>
</dbReference>
<comment type="caution">
    <text evidence="4">The sequence shown here is derived from an EMBL/GenBank/DDBJ whole genome shotgun (WGS) entry which is preliminary data.</text>
</comment>
<sequence>MKKRLVMLLAGLLTVLSMGFGLAQFSDVPAGHWAKEAVEALAAKGILVGFPDGTYRGNETLTRYQAALIIYRLLQQIEEELKAKGESPTMQAMSSEDIEALKNAVQELAAELAALGVRVSALEDSAATKEDIARLEAMIQELKAQPAPEPGMDAAALQDLADRVEAASIAADTALAQAQQLAEQLDALAQDVEGVKGDLASLQTQVEANAQAIQALNELAVLLNQDVLSLQDRVTALEKGLADLQGIDFEQFASKEDVAAVQEFAAALRSDLVSLSEKVSKLEGQVAELNKVRYTISGSLSATYGSIGLLPGSTAGDFDVDRLFPGNKFSSGPSGPAFRGNEYNFADTTQTFTGGGISLTLGVKLAQPGQTGVNLSEASVDLSATAFTGATTVSVDGATLKGNVDGQGFSVVYSNGASKFKFNDYLFANANDPDGVVTRQGVVATFSGSKLPLTPEVTVVVGNASSVAPNNVLNGDYFGVRLALKPLKDTTLALSYAENPGNRAAVALDFSTKKLLDLLDLDGAYVVSKNWGVAGTIFDNWGTANVDEAFFVRGTLTMGPVTLRANYRAIDPQYLNGFAGMSADHTAFYSGEIIGFYPAPFGSNTRGYGAEASVNLGFATLGGYYDRYSDYPQTPGTEKEAFGANARVPLPAGFSLTGFYSYASVAGVQATFAGADPAFNQGTPYFQFYAYPRDRYVSGFGAALSHDGRAKEALISNLNLTARYQQYYNDVTGNYDYRDIVAFADYSLTLGPLTLKPGLFFRSYTNDNAGAAVPAGTSPSRPGAFTENPSFTTFKWGIQITTQPLDVPFKPSLEGYFATRTTDFDGTTSDAQETYYRVGLKLNEFLASGSTFSVGYAYWEGQNHLGSPAVGSAYNPFTFTRDRIFRNPDVSAAGAPWAVSLGNNSGNVSGVYLEWNYYTFSVAAGWFDFNNTGAGTSSSAIGFKVSYEVKF</sequence>
<reference evidence="4 5" key="1">
    <citation type="journal article" date="2019" name="Extremophiles">
        <title>Biogeography of thermophiles and predominance of Thermus scotoductus in domestic water heaters.</title>
        <authorList>
            <person name="Wilpiszeski R.L."/>
            <person name="Zhang Z."/>
            <person name="House C.H."/>
        </authorList>
    </citation>
    <scope>NUCLEOTIDE SEQUENCE [LARGE SCALE GENOMIC DNA]</scope>
    <source>
        <strain evidence="4 5">10_S10</strain>
    </source>
</reference>
<dbReference type="PANTHER" id="PTHR43308:SF1">
    <property type="entry name" value="OUTER MEMBRANE PROTEIN ALPHA"/>
    <property type="match status" value="1"/>
</dbReference>
<dbReference type="Gene3D" id="1.20.5.340">
    <property type="match status" value="1"/>
</dbReference>
<dbReference type="Pfam" id="PF00395">
    <property type="entry name" value="SLH"/>
    <property type="match status" value="1"/>
</dbReference>
<dbReference type="Proteomes" id="UP000288073">
    <property type="component" value="Unassembled WGS sequence"/>
</dbReference>
<dbReference type="EMBL" id="PEMN01000357">
    <property type="protein sequence ID" value="RTI14470.1"/>
    <property type="molecule type" value="Genomic_DNA"/>
</dbReference>
<evidence type="ECO:0000256" key="2">
    <source>
        <dbReference type="SAM" id="SignalP"/>
    </source>
</evidence>
<dbReference type="PANTHER" id="PTHR43308">
    <property type="entry name" value="OUTER MEMBRANE PROTEIN ALPHA-RELATED"/>
    <property type="match status" value="1"/>
</dbReference>
<evidence type="ECO:0000313" key="5">
    <source>
        <dbReference type="Proteomes" id="UP000288073"/>
    </source>
</evidence>
<dbReference type="InterPro" id="IPR051465">
    <property type="entry name" value="Cell_Envelope_Struct_Comp"/>
</dbReference>
<name>A0A430UYB9_THESC</name>
<accession>A0A430UYB9</accession>
<feature type="coiled-coil region" evidence="1">
    <location>
        <begin position="171"/>
        <end position="233"/>
    </location>
</feature>
<gene>
    <name evidence="4" type="ORF">CSW23_10685</name>
</gene>
<feature type="domain" description="SLH" evidence="3">
    <location>
        <begin position="21"/>
        <end position="84"/>
    </location>
</feature>
<organism evidence="4 5">
    <name type="scientific">Thermus scotoductus</name>
    <dbReference type="NCBI Taxonomy" id="37636"/>
    <lineage>
        <taxon>Bacteria</taxon>
        <taxon>Thermotogati</taxon>
        <taxon>Deinococcota</taxon>
        <taxon>Deinococci</taxon>
        <taxon>Thermales</taxon>
        <taxon>Thermaceae</taxon>
        <taxon>Thermus</taxon>
    </lineage>
</organism>
<keyword evidence="1" id="KW-0175">Coiled coil</keyword>
<dbReference type="Pfam" id="PF21620">
    <property type="entry name" value="SlpA_C"/>
    <property type="match status" value="1"/>
</dbReference>
<dbReference type="InterPro" id="IPR001119">
    <property type="entry name" value="SLH_dom"/>
</dbReference>
<feature type="coiled-coil region" evidence="1">
    <location>
        <begin position="91"/>
        <end position="145"/>
    </location>
</feature>
<evidence type="ECO:0000259" key="3">
    <source>
        <dbReference type="PROSITE" id="PS51272"/>
    </source>
</evidence>